<feature type="transmembrane region" description="Helical" evidence="5">
    <location>
        <begin position="261"/>
        <end position="283"/>
    </location>
</feature>
<evidence type="ECO:0000256" key="4">
    <source>
        <dbReference type="SAM" id="MobiDB-lite"/>
    </source>
</evidence>
<feature type="transmembrane region" description="Helical" evidence="5">
    <location>
        <begin position="138"/>
        <end position="160"/>
    </location>
</feature>
<protein>
    <recommendedName>
        <fullName evidence="6">HTH luxR-type domain-containing protein</fullName>
    </recommendedName>
</protein>
<dbReference type="InterPro" id="IPR036388">
    <property type="entry name" value="WH-like_DNA-bd_sf"/>
</dbReference>
<dbReference type="Gene3D" id="1.10.10.10">
    <property type="entry name" value="Winged helix-like DNA-binding domain superfamily/Winged helix DNA-binding domain"/>
    <property type="match status" value="1"/>
</dbReference>
<dbReference type="AlphaFoldDB" id="A0A806KM75"/>
<dbReference type="Pfam" id="PF00196">
    <property type="entry name" value="GerE"/>
    <property type="match status" value="1"/>
</dbReference>
<feature type="transmembrane region" description="Helical" evidence="5">
    <location>
        <begin position="321"/>
        <end position="340"/>
    </location>
</feature>
<dbReference type="GO" id="GO:0006355">
    <property type="term" value="P:regulation of DNA-templated transcription"/>
    <property type="evidence" value="ECO:0007669"/>
    <property type="project" value="InterPro"/>
</dbReference>
<reference evidence="7" key="1">
    <citation type="submission" date="2012-03" db="EMBL/GenBank/DDBJ databases">
        <title>Functional metagenomics reveals considerable lignocellulase gene clusters in the gut microbiome of a wood-feeding higher termite.</title>
        <authorList>
            <person name="Liu N."/>
        </authorList>
    </citation>
    <scope>NUCLEOTIDE SEQUENCE</scope>
</reference>
<dbReference type="EMBL" id="JQ844219">
    <property type="protein sequence ID" value="AGS53031.1"/>
    <property type="molecule type" value="Genomic_DNA"/>
</dbReference>
<keyword evidence="1" id="KW-0805">Transcription regulation</keyword>
<keyword evidence="5" id="KW-0472">Membrane</keyword>
<feature type="transmembrane region" description="Helical" evidence="5">
    <location>
        <begin position="57"/>
        <end position="75"/>
    </location>
</feature>
<accession>A0A806KM75</accession>
<feature type="transmembrane region" description="Helical" evidence="5">
    <location>
        <begin position="87"/>
        <end position="103"/>
    </location>
</feature>
<organism evidence="7">
    <name type="scientific">uncultured bacterium contig00031</name>
    <dbReference type="NCBI Taxonomy" id="1181520"/>
    <lineage>
        <taxon>Bacteria</taxon>
        <taxon>environmental samples</taxon>
    </lineage>
</organism>
<feature type="transmembrane region" description="Helical" evidence="5">
    <location>
        <begin position="234"/>
        <end position="254"/>
    </location>
</feature>
<name>A0A806KM75_9BACT</name>
<proteinExistence type="predicted"/>
<evidence type="ECO:0000256" key="2">
    <source>
        <dbReference type="ARBA" id="ARBA00023125"/>
    </source>
</evidence>
<evidence type="ECO:0000313" key="7">
    <source>
        <dbReference type="EMBL" id="AGS53031.1"/>
    </source>
</evidence>
<feature type="transmembrane region" description="Helical" evidence="5">
    <location>
        <begin position="166"/>
        <end position="185"/>
    </location>
</feature>
<dbReference type="PANTHER" id="PTHR44688">
    <property type="entry name" value="DNA-BINDING TRANSCRIPTIONAL ACTIVATOR DEVR_DOSR"/>
    <property type="match status" value="1"/>
</dbReference>
<feature type="domain" description="HTH luxR-type" evidence="6">
    <location>
        <begin position="450"/>
        <end position="515"/>
    </location>
</feature>
<dbReference type="SMART" id="SM00421">
    <property type="entry name" value="HTH_LUXR"/>
    <property type="match status" value="1"/>
</dbReference>
<dbReference type="GO" id="GO:0003677">
    <property type="term" value="F:DNA binding"/>
    <property type="evidence" value="ECO:0007669"/>
    <property type="project" value="UniProtKB-KW"/>
</dbReference>
<dbReference type="PROSITE" id="PS50043">
    <property type="entry name" value="HTH_LUXR_2"/>
    <property type="match status" value="1"/>
</dbReference>
<feature type="transmembrane region" description="Helical" evidence="5">
    <location>
        <begin position="109"/>
        <end position="131"/>
    </location>
</feature>
<dbReference type="InterPro" id="IPR000792">
    <property type="entry name" value="Tscrpt_reg_LuxR_C"/>
</dbReference>
<keyword evidence="5" id="KW-1133">Transmembrane helix</keyword>
<dbReference type="PRINTS" id="PR00038">
    <property type="entry name" value="HTHLUXR"/>
</dbReference>
<sequence length="519" mass="58041">MNGSVLRENEAKRLNIRLPLLICFAMFAAWQMGMIYFSGQTMSVDGRTPLPVNVDDITVIIAAGYILSILVMIFVPQKIVWTERITCSVALISALALFFPLPPETLISVLYIQFFCCCFMIGFETAIIVGLFTEKTALLHLTAVYGIVMLFVVVLHNGFIDVPFRYFRLFAVAACAMQLVFYFKLPCKTWMRSLKKSDNFTMPKMLFGGTLLWVAMSCFIILFGIAVAETVKPYGVGVFYLSMVMACFFVFLLWKCFDISPLSVLPVLAAIGALGFITAISSLFIPSLGIVSCVLLGVASVCLNLNPLFGVLLAKQYPSRFISPAIIGMAFITVIIHTLLLDAFRDNTAALYTAYLAITVFAVIVFLLIRPYLDYIFRGKHLISEERAAELIAENNEQFHLRCAMSNEKGDKNKERRTDGLESVLVVQEETVRPGGRCHPDEPPPNPKGEGSPLDELSDREKQIAQELMSGLNYNEIANKLFISYHTVNAHVRSIYRKKDVHNVAELIRKIGKLETKGY</sequence>
<evidence type="ECO:0000256" key="5">
    <source>
        <dbReference type="SAM" id="Phobius"/>
    </source>
</evidence>
<dbReference type="PANTHER" id="PTHR44688:SF16">
    <property type="entry name" value="DNA-BINDING TRANSCRIPTIONAL ACTIVATOR DEVR_DOSR"/>
    <property type="match status" value="1"/>
</dbReference>
<dbReference type="InterPro" id="IPR016032">
    <property type="entry name" value="Sig_transdc_resp-reg_C-effctor"/>
</dbReference>
<evidence type="ECO:0000256" key="1">
    <source>
        <dbReference type="ARBA" id="ARBA00023015"/>
    </source>
</evidence>
<feature type="transmembrane region" description="Helical" evidence="5">
    <location>
        <begin position="289"/>
        <end position="314"/>
    </location>
</feature>
<keyword evidence="2" id="KW-0238">DNA-binding</keyword>
<dbReference type="SUPFAM" id="SSF46894">
    <property type="entry name" value="C-terminal effector domain of the bipartite response regulators"/>
    <property type="match status" value="1"/>
</dbReference>
<evidence type="ECO:0000256" key="3">
    <source>
        <dbReference type="ARBA" id="ARBA00023163"/>
    </source>
</evidence>
<evidence type="ECO:0000259" key="6">
    <source>
        <dbReference type="PROSITE" id="PS50043"/>
    </source>
</evidence>
<dbReference type="CDD" id="cd06170">
    <property type="entry name" value="LuxR_C_like"/>
    <property type="match status" value="1"/>
</dbReference>
<feature type="region of interest" description="Disordered" evidence="4">
    <location>
        <begin position="433"/>
        <end position="456"/>
    </location>
</feature>
<keyword evidence="5" id="KW-0812">Transmembrane</keyword>
<dbReference type="PROSITE" id="PS00622">
    <property type="entry name" value="HTH_LUXR_1"/>
    <property type="match status" value="1"/>
</dbReference>
<keyword evidence="3" id="KW-0804">Transcription</keyword>
<feature type="transmembrane region" description="Helical" evidence="5">
    <location>
        <begin position="352"/>
        <end position="373"/>
    </location>
</feature>
<feature type="transmembrane region" description="Helical" evidence="5">
    <location>
        <begin position="20"/>
        <end position="37"/>
    </location>
</feature>
<feature type="transmembrane region" description="Helical" evidence="5">
    <location>
        <begin position="206"/>
        <end position="228"/>
    </location>
</feature>